<dbReference type="EMBL" id="CAEZSH010000103">
    <property type="protein sequence ID" value="CAB4543112.1"/>
    <property type="molecule type" value="Genomic_DNA"/>
</dbReference>
<gene>
    <name evidence="1" type="ORF">UFOPK1410_00800</name>
</gene>
<dbReference type="AlphaFoldDB" id="A0A6J6BVM4"/>
<protein>
    <submittedName>
        <fullName evidence="1">Unannotated protein</fullName>
    </submittedName>
</protein>
<organism evidence="1">
    <name type="scientific">freshwater metagenome</name>
    <dbReference type="NCBI Taxonomy" id="449393"/>
    <lineage>
        <taxon>unclassified sequences</taxon>
        <taxon>metagenomes</taxon>
        <taxon>ecological metagenomes</taxon>
    </lineage>
</organism>
<proteinExistence type="predicted"/>
<sequence>MNLFARHLDQSHNVSAGLAVHLDHGLEQVAVFFDNVVTEQNRERLIAGERRGSVHGVAQTLGSALANIVDVAKFGRRLHQVELLLVAFGLKARLEIGRGVEVVL</sequence>
<name>A0A6J6BVM4_9ZZZZ</name>
<accession>A0A6J6BVM4</accession>
<reference evidence="1" key="1">
    <citation type="submission" date="2020-05" db="EMBL/GenBank/DDBJ databases">
        <authorList>
            <person name="Chiriac C."/>
            <person name="Salcher M."/>
            <person name="Ghai R."/>
            <person name="Kavagutti S V."/>
        </authorList>
    </citation>
    <scope>NUCLEOTIDE SEQUENCE</scope>
</reference>
<evidence type="ECO:0000313" key="1">
    <source>
        <dbReference type="EMBL" id="CAB4543112.1"/>
    </source>
</evidence>